<reference evidence="1 2" key="1">
    <citation type="submission" date="2020-01" db="EMBL/GenBank/DDBJ databases">
        <authorList>
            <person name="Gupta K D."/>
        </authorList>
    </citation>
    <scope>NUCLEOTIDE SEQUENCE [LARGE SCALE GENOMIC DNA]</scope>
</reference>
<evidence type="ECO:0008006" key="3">
    <source>
        <dbReference type="Google" id="ProtNLM"/>
    </source>
</evidence>
<accession>A0A8S0WU41</accession>
<evidence type="ECO:0000313" key="2">
    <source>
        <dbReference type="Proteomes" id="UP000467700"/>
    </source>
</evidence>
<evidence type="ECO:0000313" key="1">
    <source>
        <dbReference type="EMBL" id="CAA7265776.1"/>
    </source>
</evidence>
<name>A0A8S0WU41_CYCAE</name>
<protein>
    <recommendedName>
        <fullName evidence="3">Reverse transcriptase Ty1/copia-type domain-containing protein</fullName>
    </recommendedName>
</protein>
<comment type="caution">
    <text evidence="1">The sequence shown here is derived from an EMBL/GenBank/DDBJ whole genome shotgun (WGS) entry which is preliminary data.</text>
</comment>
<dbReference type="CDD" id="cd09272">
    <property type="entry name" value="RNase_HI_RT_Ty1"/>
    <property type="match status" value="1"/>
</dbReference>
<dbReference type="EMBL" id="CACVBS010000050">
    <property type="protein sequence ID" value="CAA7265776.1"/>
    <property type="molecule type" value="Genomic_DNA"/>
</dbReference>
<dbReference type="OrthoDB" id="3042977at2759"/>
<gene>
    <name evidence="1" type="ORF">AAE3_LOCUS7924</name>
</gene>
<keyword evidence="2" id="KW-1185">Reference proteome</keyword>
<sequence length="290" mass="31400">MHVNDGLSSCNFTPFLTFIKGEIGKAFGIKDLGPFTMFLGVQFERNLQTCELWVHQEAYTDVLLAEYSHAYPTPAPPPEGLFGHLFTPSRPQTNPYGPGIPGKLTPAASENLTAQTQSAEYGLTDCNPVSTSLDPAYPLGRESDVPLDVPDLPDISFAVLLLSQHCSSPLPRHFAAARCILRYLKGTRTHHLHYGGAQQAVPIAGLSDMDWAGEKGTNHASTSGFVWSLAGGPISWSAKKQTCIALSTTEAEYIALTRAVQEGIWIHQSLLALHLHCLNPLVIATDNHSA</sequence>
<proteinExistence type="predicted"/>
<dbReference type="Proteomes" id="UP000467700">
    <property type="component" value="Unassembled WGS sequence"/>
</dbReference>
<dbReference type="PANTHER" id="PTHR11439">
    <property type="entry name" value="GAG-POL-RELATED RETROTRANSPOSON"/>
    <property type="match status" value="1"/>
</dbReference>
<organism evidence="1 2">
    <name type="scientific">Cyclocybe aegerita</name>
    <name type="common">Black poplar mushroom</name>
    <name type="synonym">Agrocybe aegerita</name>
    <dbReference type="NCBI Taxonomy" id="1973307"/>
    <lineage>
        <taxon>Eukaryota</taxon>
        <taxon>Fungi</taxon>
        <taxon>Dikarya</taxon>
        <taxon>Basidiomycota</taxon>
        <taxon>Agaricomycotina</taxon>
        <taxon>Agaricomycetes</taxon>
        <taxon>Agaricomycetidae</taxon>
        <taxon>Agaricales</taxon>
        <taxon>Agaricineae</taxon>
        <taxon>Bolbitiaceae</taxon>
        <taxon>Cyclocybe</taxon>
    </lineage>
</organism>
<dbReference type="AlphaFoldDB" id="A0A8S0WU41"/>
<dbReference type="PANTHER" id="PTHR11439:SF483">
    <property type="entry name" value="PEPTIDE SYNTHASE GLIP-LIKE, PUTATIVE (AFU_ORTHOLOGUE AFUA_3G12920)-RELATED"/>
    <property type="match status" value="1"/>
</dbReference>